<dbReference type="Proteomes" id="UP000225706">
    <property type="component" value="Unassembled WGS sequence"/>
</dbReference>
<keyword evidence="3" id="KW-1185">Reference proteome</keyword>
<reference evidence="3" key="1">
    <citation type="journal article" date="2017" name="bioRxiv">
        <title>Comparative analysis of the genomes of Stylophora pistillata and Acropora digitifera provides evidence for extensive differences between species of corals.</title>
        <authorList>
            <person name="Voolstra C.R."/>
            <person name="Li Y."/>
            <person name="Liew Y.J."/>
            <person name="Baumgarten S."/>
            <person name="Zoccola D."/>
            <person name="Flot J.-F."/>
            <person name="Tambutte S."/>
            <person name="Allemand D."/>
            <person name="Aranda M."/>
        </authorList>
    </citation>
    <scope>NUCLEOTIDE SEQUENCE [LARGE SCALE GENOMIC DNA]</scope>
</reference>
<proteinExistence type="predicted"/>
<accession>A0A2B4RK20</accession>
<dbReference type="InterPro" id="IPR000477">
    <property type="entry name" value="RT_dom"/>
</dbReference>
<protein>
    <submittedName>
        <fullName evidence="2">RNA-directed DNA polymerase from mobile element jockey</fullName>
    </submittedName>
</protein>
<keyword evidence="2" id="KW-0808">Transferase</keyword>
<dbReference type="GO" id="GO:0003964">
    <property type="term" value="F:RNA-directed DNA polymerase activity"/>
    <property type="evidence" value="ECO:0007669"/>
    <property type="project" value="UniProtKB-KW"/>
</dbReference>
<keyword evidence="2" id="KW-0548">Nucleotidyltransferase</keyword>
<comment type="caution">
    <text evidence="2">The sequence shown here is derived from an EMBL/GenBank/DDBJ whole genome shotgun (WGS) entry which is preliminary data.</text>
</comment>
<evidence type="ECO:0000259" key="1">
    <source>
        <dbReference type="PROSITE" id="PS50878"/>
    </source>
</evidence>
<dbReference type="PROSITE" id="PS50878">
    <property type="entry name" value="RT_POL"/>
    <property type="match status" value="1"/>
</dbReference>
<dbReference type="CDD" id="cd01650">
    <property type="entry name" value="RT_nLTR_like"/>
    <property type="match status" value="1"/>
</dbReference>
<keyword evidence="2" id="KW-0695">RNA-directed DNA polymerase</keyword>
<evidence type="ECO:0000313" key="3">
    <source>
        <dbReference type="Proteomes" id="UP000225706"/>
    </source>
</evidence>
<sequence length="552" mass="63633">MVADCFVEYFTGIAQGIDDSGLLKLTEEQLRDFKSVQDIRDSMRIVNGPKFSSSKVSQTEVQSALANLNTNNSYGHDGLSNKVLKLVGGALVPSLTKIFNTCIDENYWPVEWKRGDWVPVYKKDNPRDVRNYRPMTVLSTLGKVFEQLLGKQLTIFMEPRLNRNLTAYRKKNSCEITLVKLVGDWKWTLDNKHVIGILSTDLSKAYDSLHPPLLLAKLWAYGFSESAIDMRCYFTERKNRVRMRSGDFSEWRETSRGCPQGSNLGPLLWNIFQNDLVQNIHTDRLAMYADDHQVYSAGQKTEDVETILNDEGTRTSEWYQQNLLKCNQDKFHALSLGPGHKKKRMNLNIKEINIKSSSGIDLLGVAIDDDLNFTKHINNVCTKGERKVGVLMRFRNLMPTEAKLRIFKAFILPQVTYRHIVLHHCRSSDERKLKRLQERAMRAIYCDRASTYEALLDKARLPTLCNRRLQDMAIFMCKVKTNLVPPYISERFSCGISRYNLRNADDFYLPRYNTVTYGRHSLRNQFKRDVTTETAKDAFTRILEGGDDKESP</sequence>
<name>A0A2B4RK20_STYPI</name>
<feature type="domain" description="Reverse transcriptase" evidence="1">
    <location>
        <begin position="101"/>
        <end position="367"/>
    </location>
</feature>
<dbReference type="Pfam" id="PF00078">
    <property type="entry name" value="RVT_1"/>
    <property type="match status" value="1"/>
</dbReference>
<dbReference type="AlphaFoldDB" id="A0A2B4RK20"/>
<gene>
    <name evidence="2" type="primary">pol</name>
    <name evidence="2" type="ORF">AWC38_SpisGene19134</name>
</gene>
<dbReference type="EMBL" id="LSMT01000535">
    <property type="protein sequence ID" value="PFX16582.1"/>
    <property type="molecule type" value="Genomic_DNA"/>
</dbReference>
<dbReference type="OrthoDB" id="5987619at2759"/>
<dbReference type="PANTHER" id="PTHR33332">
    <property type="entry name" value="REVERSE TRANSCRIPTASE DOMAIN-CONTAINING PROTEIN"/>
    <property type="match status" value="1"/>
</dbReference>
<evidence type="ECO:0000313" key="2">
    <source>
        <dbReference type="EMBL" id="PFX16582.1"/>
    </source>
</evidence>
<organism evidence="2 3">
    <name type="scientific">Stylophora pistillata</name>
    <name type="common">Smooth cauliflower coral</name>
    <dbReference type="NCBI Taxonomy" id="50429"/>
    <lineage>
        <taxon>Eukaryota</taxon>
        <taxon>Metazoa</taxon>
        <taxon>Cnidaria</taxon>
        <taxon>Anthozoa</taxon>
        <taxon>Hexacorallia</taxon>
        <taxon>Scleractinia</taxon>
        <taxon>Astrocoeniina</taxon>
        <taxon>Pocilloporidae</taxon>
        <taxon>Stylophora</taxon>
    </lineage>
</organism>